<keyword evidence="2" id="KW-1185">Reference proteome</keyword>
<reference evidence="1 2" key="1">
    <citation type="submission" date="2012-12" db="EMBL/GenBank/DDBJ databases">
        <title>Whole genome shotgun sequence of Gordonia aichiensis NBRC 108223.</title>
        <authorList>
            <person name="Isaki-Nakamura S."/>
            <person name="Hosoyama A."/>
            <person name="Tsuchikane K."/>
            <person name="Ando Y."/>
            <person name="Baba S."/>
            <person name="Ohji S."/>
            <person name="Hamada M."/>
            <person name="Tamura T."/>
            <person name="Yamazoe A."/>
            <person name="Yamazaki S."/>
            <person name="Fujita N."/>
        </authorList>
    </citation>
    <scope>NUCLEOTIDE SEQUENCE [LARGE SCALE GENOMIC DNA]</scope>
    <source>
        <strain evidence="1 2">NBRC 108223</strain>
    </source>
</reference>
<gene>
    <name evidence="1" type="ORF">GOACH_39_00010</name>
</gene>
<evidence type="ECO:0000313" key="1">
    <source>
        <dbReference type="EMBL" id="GAC51044.1"/>
    </source>
</evidence>
<dbReference type="AlphaFoldDB" id="L7KR18"/>
<dbReference type="EMBL" id="BANR01000039">
    <property type="protein sequence ID" value="GAC51044.1"/>
    <property type="molecule type" value="Genomic_DNA"/>
</dbReference>
<dbReference type="Proteomes" id="UP000010988">
    <property type="component" value="Unassembled WGS sequence"/>
</dbReference>
<name>L7KR18_9ACTN</name>
<protein>
    <submittedName>
        <fullName evidence="1">Uncharacterized protein</fullName>
    </submittedName>
</protein>
<comment type="caution">
    <text evidence="1">The sequence shown here is derived from an EMBL/GenBank/DDBJ whole genome shotgun (WGS) entry which is preliminary data.</text>
</comment>
<sequence length="152" mass="15695">MGAVVFAALLLVVAAILVVTSSCGGNDRRSLASDPAVPSLTPEQYTGSVGAACRPGSYESPNRFGHLDGAEVTGFCVTPGGWPVNFGQYSDLLGIDGDLATPYVDSYAVATLTENGDHIVFMATADVSGSHVKPRTALEPLEEFGSTVVTVE</sequence>
<organism evidence="1 2">
    <name type="scientific">Gordonia aichiensis NBRC 108223</name>
    <dbReference type="NCBI Taxonomy" id="1220583"/>
    <lineage>
        <taxon>Bacteria</taxon>
        <taxon>Bacillati</taxon>
        <taxon>Actinomycetota</taxon>
        <taxon>Actinomycetes</taxon>
        <taxon>Mycobacteriales</taxon>
        <taxon>Gordoniaceae</taxon>
        <taxon>Gordonia</taxon>
    </lineage>
</organism>
<evidence type="ECO:0000313" key="2">
    <source>
        <dbReference type="Proteomes" id="UP000010988"/>
    </source>
</evidence>
<accession>L7KR18</accession>
<proteinExistence type="predicted"/>